<proteinExistence type="predicted"/>
<comment type="caution">
    <text evidence="1">The sequence shown here is derived from an EMBL/GenBank/DDBJ whole genome shotgun (WGS) entry which is preliminary data.</text>
</comment>
<protein>
    <recommendedName>
        <fullName evidence="3">Pilus assembly protein</fullName>
    </recommendedName>
</protein>
<gene>
    <name evidence="1" type="ORF">PMES_00829</name>
</gene>
<reference evidence="1" key="1">
    <citation type="submission" date="2013-03" db="EMBL/GenBank/DDBJ databases">
        <title>Genome Sequence of the Profundibacterium mesophilum strain KAUST100406-0324T from Red Sea, a novel genus in the family Rhodobacteraceae.</title>
        <authorList>
            <person name="Essack M."/>
            <person name="Alam I."/>
            <person name="Lafi F."/>
            <person name="Alawi W."/>
            <person name="Kamanu F."/>
            <person name="Al-Suwailem A."/>
            <person name="Lee O.O."/>
            <person name="Xu Y."/>
            <person name="Bajic V."/>
            <person name="Qian P.-Y."/>
            <person name="Archer J."/>
        </authorList>
    </citation>
    <scope>NUCLEOTIDE SEQUENCE</scope>
    <source>
        <strain evidence="1">KAUST100406-0324</strain>
    </source>
</reference>
<dbReference type="Proteomes" id="UP000698242">
    <property type="component" value="Unassembled WGS sequence"/>
</dbReference>
<evidence type="ECO:0008006" key="3">
    <source>
        <dbReference type="Google" id="ProtNLM"/>
    </source>
</evidence>
<evidence type="ECO:0000313" key="2">
    <source>
        <dbReference type="Proteomes" id="UP000698242"/>
    </source>
</evidence>
<accession>A0A921NR63</accession>
<dbReference type="EMBL" id="APKE01000010">
    <property type="protein sequence ID" value="KAF0677032.1"/>
    <property type="molecule type" value="Genomic_DNA"/>
</dbReference>
<dbReference type="RefSeq" id="WP_159964241.1">
    <property type="nucleotide sequence ID" value="NZ_APKE01000010.1"/>
</dbReference>
<dbReference type="AlphaFoldDB" id="A0A921NR63"/>
<name>A0A921NR63_9RHOB</name>
<organism evidence="1 2">
    <name type="scientific">Profundibacterium mesophilum KAUST100406-0324</name>
    <dbReference type="NCBI Taxonomy" id="1037889"/>
    <lineage>
        <taxon>Bacteria</taxon>
        <taxon>Pseudomonadati</taxon>
        <taxon>Pseudomonadota</taxon>
        <taxon>Alphaproteobacteria</taxon>
        <taxon>Rhodobacterales</taxon>
        <taxon>Roseobacteraceae</taxon>
        <taxon>Profundibacterium</taxon>
    </lineage>
</organism>
<keyword evidence="2" id="KW-1185">Reference proteome</keyword>
<dbReference type="OrthoDB" id="7876207at2"/>
<sequence>MSFLGAPRRFARREDGSVTIEAILVLPMLAWALLATFSFFDGLRQSNIAAKAAHTVADMLSRETEAVGLDYMTGIERMLAFLSPTGTPPRMRVSVVGWNAATQAFELQWSHASLGSLPIDALRLPELEMHLPQTAGGDHLIVVETATQYSAPFVFGLGDTEFRNVVVTRPRFAPKLGWLAEIPLAGL</sequence>
<evidence type="ECO:0000313" key="1">
    <source>
        <dbReference type="EMBL" id="KAF0677032.1"/>
    </source>
</evidence>